<dbReference type="Gene3D" id="2.60.40.1180">
    <property type="entry name" value="Golgi alpha-mannosidase II"/>
    <property type="match status" value="2"/>
</dbReference>
<dbReference type="CDD" id="cd06604">
    <property type="entry name" value="GH31_glucosidase_II_MalA"/>
    <property type="match status" value="1"/>
</dbReference>
<dbReference type="InterPro" id="IPR048395">
    <property type="entry name" value="Glyco_hydro_31_C"/>
</dbReference>
<evidence type="ECO:0000313" key="8">
    <source>
        <dbReference type="EMBL" id="CBI07148.1"/>
    </source>
</evidence>
<dbReference type="InterPro" id="IPR013780">
    <property type="entry name" value="Glyco_hydro_b"/>
</dbReference>
<protein>
    <submittedName>
        <fullName evidence="8">Alpha-glucosidase 2</fullName>
        <ecNumber evidence="8">3.2.1.20</ecNumber>
    </submittedName>
</protein>
<evidence type="ECO:0000259" key="4">
    <source>
        <dbReference type="Pfam" id="PF01055"/>
    </source>
</evidence>
<evidence type="ECO:0000256" key="2">
    <source>
        <dbReference type="ARBA" id="ARBA00022801"/>
    </source>
</evidence>
<dbReference type="InterPro" id="IPR000322">
    <property type="entry name" value="Glyco_hydro_31_TIM"/>
</dbReference>
<evidence type="ECO:0000256" key="3">
    <source>
        <dbReference type="ARBA" id="ARBA00023295"/>
    </source>
</evidence>
<feature type="domain" description="Glycosyl hydrolase family 31 C-terminal" evidence="7">
    <location>
        <begin position="630"/>
        <end position="738"/>
    </location>
</feature>
<reference evidence="8" key="1">
    <citation type="submission" date="2009-10" db="EMBL/GenBank/DDBJ databases">
        <title>Diversity of trophic interactions inside an arsenic-rich microbial ecosystem.</title>
        <authorList>
            <person name="Bertin P.N."/>
            <person name="Heinrich-Salmeron A."/>
            <person name="Pelletier E."/>
            <person name="Goulhen-Chollet F."/>
            <person name="Arsene-Ploetze F."/>
            <person name="Gallien S."/>
            <person name="Calteau A."/>
            <person name="Vallenet D."/>
            <person name="Casiot C."/>
            <person name="Chane-Woon-Ming B."/>
            <person name="Giloteaux L."/>
            <person name="Barakat M."/>
            <person name="Bonnefoy V."/>
            <person name="Bruneel O."/>
            <person name="Chandler M."/>
            <person name="Cleiss J."/>
            <person name="Duran R."/>
            <person name="Elbaz-Poulichet F."/>
            <person name="Fonknechten N."/>
            <person name="Lauga B."/>
            <person name="Mornico D."/>
            <person name="Ortet P."/>
            <person name="Schaeffer C."/>
            <person name="Siguier P."/>
            <person name="Alexander Thil Smith A."/>
            <person name="Van Dorsselaer A."/>
            <person name="Weissenbach J."/>
            <person name="Medigue C."/>
            <person name="Le Paslier D."/>
        </authorList>
    </citation>
    <scope>NUCLEOTIDE SEQUENCE</scope>
</reference>
<proteinExistence type="inferred from homology"/>
<feature type="domain" description="Glycoside hydrolase family 31 TIM barrel" evidence="4">
    <location>
        <begin position="287"/>
        <end position="622"/>
    </location>
</feature>
<dbReference type="Pfam" id="PF13802">
    <property type="entry name" value="Gal_mutarotas_2"/>
    <property type="match status" value="1"/>
</dbReference>
<dbReference type="InterPro" id="IPR033403">
    <property type="entry name" value="DUF5110"/>
</dbReference>
<dbReference type="GO" id="GO:0030246">
    <property type="term" value="F:carbohydrate binding"/>
    <property type="evidence" value="ECO:0007669"/>
    <property type="project" value="InterPro"/>
</dbReference>
<comment type="caution">
    <text evidence="8">The sequence shown here is derived from an EMBL/GenBank/DDBJ whole genome shotgun (WGS) entry which is preliminary data.</text>
</comment>
<dbReference type="InterPro" id="IPR017853">
    <property type="entry name" value="GH"/>
</dbReference>
<dbReference type="GO" id="GO:0005975">
    <property type="term" value="P:carbohydrate metabolic process"/>
    <property type="evidence" value="ECO:0007669"/>
    <property type="project" value="InterPro"/>
</dbReference>
<name>E6QIT2_9ZZZZ</name>
<dbReference type="PANTHER" id="PTHR22762">
    <property type="entry name" value="ALPHA-GLUCOSIDASE"/>
    <property type="match status" value="1"/>
</dbReference>
<keyword evidence="2 8" id="KW-0378">Hydrolase</keyword>
<dbReference type="EC" id="3.2.1.20" evidence="8"/>
<dbReference type="AlphaFoldDB" id="E6QIT2"/>
<dbReference type="Gene3D" id="3.20.20.80">
    <property type="entry name" value="Glycosidases"/>
    <property type="match status" value="1"/>
</dbReference>
<feature type="domain" description="DUF5110" evidence="6">
    <location>
        <begin position="754"/>
        <end position="822"/>
    </location>
</feature>
<comment type="similarity">
    <text evidence="1">Belongs to the glycosyl hydrolase 31 family.</text>
</comment>
<evidence type="ECO:0000256" key="1">
    <source>
        <dbReference type="ARBA" id="ARBA00007806"/>
    </source>
</evidence>
<dbReference type="CDD" id="cd14752">
    <property type="entry name" value="GH31_N"/>
    <property type="match status" value="1"/>
</dbReference>
<evidence type="ECO:0000259" key="7">
    <source>
        <dbReference type="Pfam" id="PF21365"/>
    </source>
</evidence>
<dbReference type="SUPFAM" id="SSF51011">
    <property type="entry name" value="Glycosyl hydrolase domain"/>
    <property type="match status" value="1"/>
</dbReference>
<dbReference type="Pfam" id="PF17137">
    <property type="entry name" value="DUF5110"/>
    <property type="match status" value="1"/>
</dbReference>
<dbReference type="InterPro" id="IPR025887">
    <property type="entry name" value="Glyco_hydro_31_N_dom"/>
</dbReference>
<dbReference type="Gene3D" id="2.60.40.1760">
    <property type="entry name" value="glycosyl hydrolase (family 31)"/>
    <property type="match status" value="1"/>
</dbReference>
<dbReference type="PANTHER" id="PTHR22762:SF120">
    <property type="entry name" value="HETEROGLYCAN GLUCOSIDASE 1"/>
    <property type="match status" value="1"/>
</dbReference>
<organism evidence="8">
    <name type="scientific">mine drainage metagenome</name>
    <dbReference type="NCBI Taxonomy" id="410659"/>
    <lineage>
        <taxon>unclassified sequences</taxon>
        <taxon>metagenomes</taxon>
        <taxon>ecological metagenomes</taxon>
    </lineage>
</organism>
<dbReference type="SUPFAM" id="SSF74650">
    <property type="entry name" value="Galactose mutarotase-like"/>
    <property type="match status" value="1"/>
</dbReference>
<keyword evidence="3 8" id="KW-0326">Glycosidase</keyword>
<dbReference type="EMBL" id="CABQ01000070">
    <property type="protein sequence ID" value="CBI07148.1"/>
    <property type="molecule type" value="Genomic_DNA"/>
</dbReference>
<dbReference type="InterPro" id="IPR030458">
    <property type="entry name" value="Glyco_hydro_31_AS"/>
</dbReference>
<dbReference type="GO" id="GO:0004558">
    <property type="term" value="F:alpha-1,4-glucosidase activity"/>
    <property type="evidence" value="ECO:0007669"/>
    <property type="project" value="UniProtKB-EC"/>
</dbReference>
<evidence type="ECO:0000259" key="6">
    <source>
        <dbReference type="Pfam" id="PF17137"/>
    </source>
</evidence>
<evidence type="ECO:0000259" key="5">
    <source>
        <dbReference type="Pfam" id="PF13802"/>
    </source>
</evidence>
<dbReference type="SUPFAM" id="SSF51445">
    <property type="entry name" value="(Trans)glycosidases"/>
    <property type="match status" value="1"/>
</dbReference>
<dbReference type="InterPro" id="IPR011013">
    <property type="entry name" value="Gal_mutarotase_sf_dom"/>
</dbReference>
<gene>
    <name evidence="8" type="ORF">CARN6_0466</name>
</gene>
<sequence length="875" mass="97712">MPASSRPVLVLRTRVRRLHRSQPTLLSFLCFSLLAFAVASSALLAAQPSASGQITLDHVTDASPLPNGIELHSGPAVMQITALRDDLLRVRVGATGTLPEDASWAVLATARAATVPVQQDSNSKSVGFHTAHLRVSVERKSMAMTVTDLDGNIIVQDIADHPIQFHGSSFRVYKRSPDDEHYFGLGDKPGPLDRRNEAFANWNTDAFGWQESTDPIYKSIPFFLTFRKGISGGLFLDNTWRTSFDFNKELHDGYSFGAENGPLDYYILYGPTPKAVVEEWAWLTGPTPLPPLWTLGFQQSRYSYYPESVVRGIAAKLRSERIPADAIYLDIDYQLKNRPFTVDPERFPHFDQMVKDLQAEHLHTILITDLHIANLPHQGYKPYDEGIAGDHFVKNPDGSVYSGVVWPGPSVFPDFTQKASRDWWGTLYAEFVHDGVAGFWNDMNEPSVFGVASKTMPDDVQHRIDEPGFARRTANHLEIHNVFGMENSRGTFEGLRKLAPDTRPFVLTRASYAGGQRYAATWTGDNSSTWNHLRQTTPQLLNLGLSGFAMSGADVGGFAGSPQPELLTRWLEIAAFHPIDRDHTSMGTNPQEPWNDGTTQDLDLRRHFIEQRYKLMPYIYTAAEEMSRTGIPIMRPLFLEFPNASRDRHPLDLNSGSEFLLGADLLIAPSPYPDMLDNYQAVLPPVGWYDYWTGAAIRADGQEHIRIGNDNIPDQDLQVTLHPTIDQLPVFARGGSIIPIQPLVQSTEEKPLGPLTLRVYPPDGPVASRQKQQPCDGSLYLDDGVSYAWQKGDYLRLQFSCQITPNGLTVHISPREGTFQPWWNLFSIEVYGATRPATGSRTQDGAILTSFDSEHHRITALVQDNGKAIDLKLAY</sequence>
<dbReference type="Pfam" id="PF21365">
    <property type="entry name" value="Glyco_hydro_31_3rd"/>
    <property type="match status" value="1"/>
</dbReference>
<feature type="domain" description="Glycoside hydrolase family 31 N-terminal" evidence="5">
    <location>
        <begin position="78"/>
        <end position="245"/>
    </location>
</feature>
<dbReference type="PROSITE" id="PS00129">
    <property type="entry name" value="GLYCOSYL_HYDROL_F31_1"/>
    <property type="match status" value="1"/>
</dbReference>
<dbReference type="Pfam" id="PF01055">
    <property type="entry name" value="Glyco_hydro_31_2nd"/>
    <property type="match status" value="1"/>
</dbReference>
<accession>E6QIT2</accession>